<evidence type="ECO:0000313" key="2">
    <source>
        <dbReference type="EMBL" id="CAG1845735.1"/>
    </source>
</evidence>
<keyword evidence="1" id="KW-0812">Transmembrane</keyword>
<dbReference type="InParanoid" id="A0A804JEB7"/>
<gene>
    <name evidence="2" type="ORF">GSMUA_155300.1</name>
</gene>
<keyword evidence="1" id="KW-0472">Membrane</keyword>
<evidence type="ECO:0000313" key="3">
    <source>
        <dbReference type="EnsemblPlants" id="Ma06_p09220.1"/>
    </source>
</evidence>
<protein>
    <submittedName>
        <fullName evidence="2">(wild Malaysian banana) hypothetical protein</fullName>
    </submittedName>
</protein>
<dbReference type="EMBL" id="HG996471">
    <property type="protein sequence ID" value="CAG1845735.1"/>
    <property type="molecule type" value="Genomic_DNA"/>
</dbReference>
<evidence type="ECO:0000313" key="4">
    <source>
        <dbReference type="Proteomes" id="UP000012960"/>
    </source>
</evidence>
<dbReference type="AlphaFoldDB" id="A0A804JEB7"/>
<sequence length="74" mass="8923">MYVCIYTKIESSKQLRLIRKLDIVTDSHVQNENFILDFTRIFMKTFHFFFFHGSFTFSKYILIFSLILIDSISN</sequence>
<reference evidence="2" key="1">
    <citation type="submission" date="2021-03" db="EMBL/GenBank/DDBJ databases">
        <authorList>
            <consortium name="Genoscope - CEA"/>
            <person name="William W."/>
        </authorList>
    </citation>
    <scope>NUCLEOTIDE SEQUENCE</scope>
    <source>
        <strain evidence="2">Doubled-haploid Pahang</strain>
    </source>
</reference>
<keyword evidence="1" id="KW-1133">Transmembrane helix</keyword>
<dbReference type="PANTHER" id="PTHR45564:SF11">
    <property type="entry name" value="NAD(P)H-QUINONE OXIDOREDUCTASE SUBUNIT 2 B, CHLOROPLASTIC"/>
    <property type="match status" value="1"/>
</dbReference>
<dbReference type="EnsemblPlants" id="Ma06_t09220.1">
    <property type="protein sequence ID" value="Ma06_p09220.1"/>
    <property type="gene ID" value="Ma06_g09220"/>
</dbReference>
<dbReference type="Gramene" id="Ma06_t09220.1">
    <property type="protein sequence ID" value="Ma06_p09220.1"/>
    <property type="gene ID" value="Ma06_g09220"/>
</dbReference>
<name>A0A804JEB7_MUSAM</name>
<keyword evidence="4" id="KW-1185">Reference proteome</keyword>
<proteinExistence type="predicted"/>
<dbReference type="PANTHER" id="PTHR45564">
    <property type="entry name" value="NAD(P)H-QUINONE OXIDOREDUCTASE SUBUNIT 2 B, CHLOROPLASTIC"/>
    <property type="match status" value="1"/>
</dbReference>
<dbReference type="OMA" id="FFHGSFT"/>
<reference evidence="3" key="2">
    <citation type="submission" date="2021-05" db="UniProtKB">
        <authorList>
            <consortium name="EnsemblPlants"/>
        </authorList>
    </citation>
    <scope>IDENTIFICATION</scope>
    <source>
        <strain evidence="3">subsp. malaccensis</strain>
    </source>
</reference>
<dbReference type="Proteomes" id="UP000012960">
    <property type="component" value="Unplaced"/>
</dbReference>
<evidence type="ECO:0000256" key="1">
    <source>
        <dbReference type="SAM" id="Phobius"/>
    </source>
</evidence>
<accession>A0A804JEB7</accession>
<organism evidence="3 4">
    <name type="scientific">Musa acuminata subsp. malaccensis</name>
    <name type="common">Wild banana</name>
    <name type="synonym">Musa malaccensis</name>
    <dbReference type="NCBI Taxonomy" id="214687"/>
    <lineage>
        <taxon>Eukaryota</taxon>
        <taxon>Viridiplantae</taxon>
        <taxon>Streptophyta</taxon>
        <taxon>Embryophyta</taxon>
        <taxon>Tracheophyta</taxon>
        <taxon>Spermatophyta</taxon>
        <taxon>Magnoliopsida</taxon>
        <taxon>Liliopsida</taxon>
        <taxon>Zingiberales</taxon>
        <taxon>Musaceae</taxon>
        <taxon>Musa</taxon>
    </lineage>
</organism>
<feature type="transmembrane region" description="Helical" evidence="1">
    <location>
        <begin position="48"/>
        <end position="69"/>
    </location>
</feature>